<dbReference type="PANTHER" id="PTHR38454:SF1">
    <property type="entry name" value="INTEGRAL MEMBRANE PROTEIN"/>
    <property type="match status" value="1"/>
</dbReference>
<dbReference type="InterPro" id="IPR018580">
    <property type="entry name" value="Uncharacterised_YfhO"/>
</dbReference>
<name>A0A9D1UW88_9LACO</name>
<keyword evidence="1" id="KW-0812">Transmembrane</keyword>
<feature type="transmembrane region" description="Helical" evidence="1">
    <location>
        <begin position="195"/>
        <end position="225"/>
    </location>
</feature>
<feature type="transmembrane region" description="Helical" evidence="1">
    <location>
        <begin position="422"/>
        <end position="440"/>
    </location>
</feature>
<evidence type="ECO:0000313" key="3">
    <source>
        <dbReference type="Proteomes" id="UP000823963"/>
    </source>
</evidence>
<evidence type="ECO:0000313" key="2">
    <source>
        <dbReference type="EMBL" id="HIX01612.1"/>
    </source>
</evidence>
<proteinExistence type="predicted"/>
<gene>
    <name evidence="2" type="ORF">H9861_02535</name>
</gene>
<dbReference type="Proteomes" id="UP000823963">
    <property type="component" value="Unassembled WGS sequence"/>
</dbReference>
<reference evidence="2" key="1">
    <citation type="journal article" date="2021" name="PeerJ">
        <title>Extensive microbial diversity within the chicken gut microbiome revealed by metagenomics and culture.</title>
        <authorList>
            <person name="Gilroy R."/>
            <person name="Ravi A."/>
            <person name="Getino M."/>
            <person name="Pursley I."/>
            <person name="Horton D.L."/>
            <person name="Alikhan N.F."/>
            <person name="Baker D."/>
            <person name="Gharbi K."/>
            <person name="Hall N."/>
            <person name="Watson M."/>
            <person name="Adriaenssens E.M."/>
            <person name="Foster-Nyarko E."/>
            <person name="Jarju S."/>
            <person name="Secka A."/>
            <person name="Antonio M."/>
            <person name="Oren A."/>
            <person name="Chaudhuri R.R."/>
            <person name="La Ragione R."/>
            <person name="Hildebrand F."/>
            <person name="Pallen M.J."/>
        </authorList>
    </citation>
    <scope>NUCLEOTIDE SEQUENCE</scope>
    <source>
        <strain evidence="2">6627</strain>
    </source>
</reference>
<feature type="transmembrane region" description="Helical" evidence="1">
    <location>
        <begin position="104"/>
        <end position="124"/>
    </location>
</feature>
<feature type="transmembrane region" description="Helical" evidence="1">
    <location>
        <begin position="305"/>
        <end position="324"/>
    </location>
</feature>
<feature type="transmembrane region" description="Helical" evidence="1">
    <location>
        <begin position="856"/>
        <end position="874"/>
    </location>
</feature>
<accession>A0A9D1UW88</accession>
<reference evidence="2" key="2">
    <citation type="submission" date="2021-04" db="EMBL/GenBank/DDBJ databases">
        <authorList>
            <person name="Gilroy R."/>
        </authorList>
    </citation>
    <scope>NUCLEOTIDE SEQUENCE</scope>
    <source>
        <strain evidence="2">6627</strain>
    </source>
</reference>
<sequence>MHKIKKQHDYGYWLSFLIPLGVMLVIMMIQHVFPFGNGTIASVDMKNQYLSIMTYFKNNLAHPQNFLYSNQISLGGNFFAVLTYYLMSPFNLLSLFFPAKYITVFYLLNTLLDIGLLGLTTYLYFKKSIYLNRELPTDHLRYTMAWRVFFASVFPLSAFFANYLNCVMWLNAIILMPLVTLGLDQLLYKKHPHTWLYWLCLSLTLICNYYIGVIVLVFMFILTVFWVIDQLCRKKWQTIVPRGLKVLILTVLSILASAIVMWPSYLAQQNVAQAQMNPKNNFLPVYKFRNFWGALFNGQVAHHPGPLIFAGLLSLILFLAFFFSGKIKLREKILTALFTTLLICSSYYTFLYMIWHSLSMPNGYFQRESFILTFFMLGIAYRGLTIFENRHPFYFLVPIMLVMAIAMLVVQNNWGLFEPVEINGNIISLVILLVLLILAVGKPKLGMPLLMAISLLGVAKYNNRVQSSAFHEVPQDAYSKFVTENQQVYDKLKQYDSSFYRVGATEQLNQGDPMLFNYNGIESYLSQQPTLQTDFLSAMGYFQKIGWVRWSEFNNGSTGALNDLFGIKYVVKSDHEMMKAAQRVDAMPTYNNQLNVPHLKPVLRSEHTIVYQNPNAFPLAFGTKDGKGNSSIFNGLYFYNPAANPFILYNWMFKRISGKTWLYNVQNLQRVYNKHTKTITVKGIINRTGDIYGFISQNRYKMPDLNCDYMPVIVNGKEVARFSEKNEWGENGIMYLGHFEAGEPITIKIKNVAKEIKNSKVYVASENQAMLKQIKKQATAGITGVKVDAGNVSLKTTAAFKHHLLVLTIPYDKAWNVKVDGKEVKHYKALGDLTALKLTPGAHQIEMHYVVPGLQVGAWISVITFALLIVYEVIKFKMQRKKTNSGKKALR</sequence>
<feature type="transmembrane region" description="Helical" evidence="1">
    <location>
        <begin position="336"/>
        <end position="358"/>
    </location>
</feature>
<keyword evidence="1" id="KW-1133">Transmembrane helix</keyword>
<dbReference type="AlphaFoldDB" id="A0A9D1UW88"/>
<organism evidence="2 3">
    <name type="scientific">Candidatus Ligilactobacillus excrementigallinarum</name>
    <dbReference type="NCBI Taxonomy" id="2838641"/>
    <lineage>
        <taxon>Bacteria</taxon>
        <taxon>Bacillati</taxon>
        <taxon>Bacillota</taxon>
        <taxon>Bacilli</taxon>
        <taxon>Lactobacillales</taxon>
        <taxon>Lactobacillaceae</taxon>
        <taxon>Ligilactobacillus</taxon>
    </lineage>
</organism>
<keyword evidence="1" id="KW-0472">Membrane</keyword>
<protein>
    <submittedName>
        <fullName evidence="2">YfhO family protein</fullName>
    </submittedName>
</protein>
<dbReference type="Pfam" id="PF09586">
    <property type="entry name" value="YfhO"/>
    <property type="match status" value="1"/>
</dbReference>
<dbReference type="EMBL" id="DXFP01000019">
    <property type="protein sequence ID" value="HIX01612.1"/>
    <property type="molecule type" value="Genomic_DNA"/>
</dbReference>
<feature type="transmembrane region" description="Helical" evidence="1">
    <location>
        <begin position="246"/>
        <end position="266"/>
    </location>
</feature>
<evidence type="ECO:0000256" key="1">
    <source>
        <dbReference type="SAM" id="Phobius"/>
    </source>
</evidence>
<comment type="caution">
    <text evidence="2">The sequence shown here is derived from an EMBL/GenBank/DDBJ whole genome shotgun (WGS) entry which is preliminary data.</text>
</comment>
<feature type="transmembrane region" description="Helical" evidence="1">
    <location>
        <begin position="144"/>
        <end position="161"/>
    </location>
</feature>
<feature type="transmembrane region" description="Helical" evidence="1">
    <location>
        <begin position="393"/>
        <end position="410"/>
    </location>
</feature>
<feature type="transmembrane region" description="Helical" evidence="1">
    <location>
        <begin position="12"/>
        <end position="33"/>
    </location>
</feature>
<feature type="transmembrane region" description="Helical" evidence="1">
    <location>
        <begin position="78"/>
        <end position="97"/>
    </location>
</feature>
<dbReference type="PANTHER" id="PTHR38454">
    <property type="entry name" value="INTEGRAL MEMBRANE PROTEIN-RELATED"/>
    <property type="match status" value="1"/>
</dbReference>
<feature type="transmembrane region" description="Helical" evidence="1">
    <location>
        <begin position="166"/>
        <end position="183"/>
    </location>
</feature>